<dbReference type="GO" id="GO:0103118">
    <property type="term" value="F:UDP-3-O-[(3R)-3-hydroxyacyl]-glucosamine N-acyltransferase activity"/>
    <property type="evidence" value="ECO:0007669"/>
    <property type="project" value="UniProtKB-EC"/>
</dbReference>
<evidence type="ECO:0000256" key="2">
    <source>
        <dbReference type="ARBA" id="ARBA00022556"/>
    </source>
</evidence>
<feature type="compositionally biased region" description="Basic and acidic residues" evidence="8">
    <location>
        <begin position="363"/>
        <end position="377"/>
    </location>
</feature>
<dbReference type="GO" id="GO:0016020">
    <property type="term" value="C:membrane"/>
    <property type="evidence" value="ECO:0007669"/>
    <property type="project" value="GOC"/>
</dbReference>
<dbReference type="InterPro" id="IPR007691">
    <property type="entry name" value="LpxD"/>
</dbReference>
<accession>A0A6M4IK43</accession>
<keyword evidence="5 7" id="KW-0443">Lipid metabolism</keyword>
<feature type="region of interest" description="Disordered" evidence="8">
    <location>
        <begin position="355"/>
        <end position="384"/>
    </location>
</feature>
<reference evidence="10 11" key="1">
    <citation type="submission" date="2020-05" db="EMBL/GenBank/DDBJ databases">
        <title>Complete genome sequence of Gemmatimonas greenlandica TET16.</title>
        <authorList>
            <person name="Zeng Y."/>
        </authorList>
    </citation>
    <scope>NUCLEOTIDE SEQUENCE [LARGE SCALE GENOMIC DNA]</scope>
    <source>
        <strain evidence="10 11">TET16</strain>
    </source>
</reference>
<proteinExistence type="inferred from homology"/>
<dbReference type="RefSeq" id="WP_171224542.1">
    <property type="nucleotide sequence ID" value="NZ_CP053085.1"/>
</dbReference>
<dbReference type="NCBIfam" id="TIGR01853">
    <property type="entry name" value="lipid_A_lpxD"/>
    <property type="match status" value="1"/>
</dbReference>
<keyword evidence="11" id="KW-1185">Reference proteome</keyword>
<comment type="catalytic activity">
    <reaction evidence="7">
        <text>a UDP-3-O-[(3R)-3-hydroxyacyl]-alpha-D-glucosamine + a (3R)-hydroxyacyl-[ACP] = a UDP-2-N,3-O-bis[(3R)-3-hydroxyacyl]-alpha-D-glucosamine + holo-[ACP] + H(+)</text>
        <dbReference type="Rhea" id="RHEA:53836"/>
        <dbReference type="Rhea" id="RHEA-COMP:9685"/>
        <dbReference type="Rhea" id="RHEA-COMP:9945"/>
        <dbReference type="ChEBI" id="CHEBI:15378"/>
        <dbReference type="ChEBI" id="CHEBI:64479"/>
        <dbReference type="ChEBI" id="CHEBI:78827"/>
        <dbReference type="ChEBI" id="CHEBI:137740"/>
        <dbReference type="ChEBI" id="CHEBI:137748"/>
        <dbReference type="EC" id="2.3.1.191"/>
    </reaction>
</comment>
<dbReference type="NCBIfam" id="NF002060">
    <property type="entry name" value="PRK00892.1"/>
    <property type="match status" value="1"/>
</dbReference>
<dbReference type="EMBL" id="CP053085">
    <property type="protein sequence ID" value="QJR35113.1"/>
    <property type="molecule type" value="Genomic_DNA"/>
</dbReference>
<feature type="domain" description="UDP-3-O-[3-hydroxymyristoyl] glucosamine N-acyltransferase non-repeat region" evidence="9">
    <location>
        <begin position="42"/>
        <end position="109"/>
    </location>
</feature>
<dbReference type="KEGG" id="ggr:HKW67_06115"/>
<evidence type="ECO:0000256" key="1">
    <source>
        <dbReference type="ARBA" id="ARBA00022516"/>
    </source>
</evidence>
<dbReference type="EC" id="2.3.1.191" evidence="7"/>
<keyword evidence="4 7" id="KW-0677">Repeat</keyword>
<comment type="subunit">
    <text evidence="7">Homotrimer.</text>
</comment>
<evidence type="ECO:0000256" key="3">
    <source>
        <dbReference type="ARBA" id="ARBA00022679"/>
    </source>
</evidence>
<feature type="active site" description="Proton acceptor" evidence="7">
    <location>
        <position position="260"/>
    </location>
</feature>
<evidence type="ECO:0000259" key="9">
    <source>
        <dbReference type="Pfam" id="PF04613"/>
    </source>
</evidence>
<dbReference type="GO" id="GO:0016410">
    <property type="term" value="F:N-acyltransferase activity"/>
    <property type="evidence" value="ECO:0007669"/>
    <property type="project" value="InterPro"/>
</dbReference>
<gene>
    <name evidence="7 10" type="primary">lpxD</name>
    <name evidence="10" type="ORF">HKW67_06115</name>
</gene>
<keyword evidence="1 7" id="KW-0444">Lipid biosynthesis</keyword>
<comment type="function">
    <text evidence="7">Catalyzes the N-acylation of UDP-3-O-acylglucosamine using 3-hydroxyacyl-ACP as the acyl donor. Is involved in the biosynthesis of lipid A, a phosphorylated glycolipid that anchors the lipopolysaccharide to the outer membrane of the cell.</text>
</comment>
<keyword evidence="3 7" id="KW-0808">Transferase</keyword>
<dbReference type="Pfam" id="PF00132">
    <property type="entry name" value="Hexapep"/>
    <property type="match status" value="2"/>
</dbReference>
<dbReference type="PROSITE" id="PS00101">
    <property type="entry name" value="HEXAPEP_TRANSFERASES"/>
    <property type="match status" value="1"/>
</dbReference>
<dbReference type="CDD" id="cd03352">
    <property type="entry name" value="LbH_LpxD"/>
    <property type="match status" value="1"/>
</dbReference>
<evidence type="ECO:0000256" key="6">
    <source>
        <dbReference type="ARBA" id="ARBA00023315"/>
    </source>
</evidence>
<dbReference type="AlphaFoldDB" id="A0A6M4IK43"/>
<dbReference type="Proteomes" id="UP000500938">
    <property type="component" value="Chromosome"/>
</dbReference>
<sequence length="384" mass="39162">MIAAVSGGSKDPQAGGGDGREPITAAAVAAQVGGVLVGDGSIEVRGIAPLDRAGPNELSFLSHLRYGQWFATSRAGVVLISPELAELAGTPSTRIVVAKPVDAMVALLARFHRKEPRAQGVHSSAVIANDVRLGEGVTIDPFVVIGEGVVIGDGSWISAHAMIGAGSVLGRDVRVHSTAVVYPFTELGDRVTLHAGARVGREGFGFVPQANGVVRIPHAGRCILEHDVEVGANSCIDRGSVDDTIIGAGTKIDNLVQIAHNVRVGRGCFLASQAGVAGSTRIGDGVQIGGQVGIGGHVTIGAKANLAGGAGVIGNVPAGETWSGYPARAHRDHLRASAAIARLAKIVRPLEQLVSKPFSSSDGESRANSRADSRADSAPDESGT</sequence>
<evidence type="ECO:0000313" key="11">
    <source>
        <dbReference type="Proteomes" id="UP000500938"/>
    </source>
</evidence>
<dbReference type="InterPro" id="IPR018357">
    <property type="entry name" value="Hexapep_transf_CS"/>
</dbReference>
<keyword evidence="6 7" id="KW-0012">Acyltransferase</keyword>
<dbReference type="PANTHER" id="PTHR43378:SF2">
    <property type="entry name" value="UDP-3-O-ACYLGLUCOSAMINE N-ACYLTRANSFERASE 1, MITOCHONDRIAL-RELATED"/>
    <property type="match status" value="1"/>
</dbReference>
<evidence type="ECO:0000313" key="10">
    <source>
        <dbReference type="EMBL" id="QJR35113.1"/>
    </source>
</evidence>
<dbReference type="GO" id="GO:0009245">
    <property type="term" value="P:lipid A biosynthetic process"/>
    <property type="evidence" value="ECO:0007669"/>
    <property type="project" value="UniProtKB-UniRule"/>
</dbReference>
<dbReference type="Gene3D" id="3.40.1390.10">
    <property type="entry name" value="MurE/MurF, N-terminal domain"/>
    <property type="match status" value="1"/>
</dbReference>
<feature type="region of interest" description="Disordered" evidence="8">
    <location>
        <begin position="1"/>
        <end position="21"/>
    </location>
</feature>
<dbReference type="HAMAP" id="MF_00523">
    <property type="entry name" value="LpxD"/>
    <property type="match status" value="1"/>
</dbReference>
<evidence type="ECO:0000256" key="8">
    <source>
        <dbReference type="SAM" id="MobiDB-lite"/>
    </source>
</evidence>
<comment type="pathway">
    <text evidence="7">Bacterial outer membrane biogenesis; LPS lipid A biosynthesis.</text>
</comment>
<dbReference type="UniPathway" id="UPA00973"/>
<dbReference type="PANTHER" id="PTHR43378">
    <property type="entry name" value="UDP-3-O-ACYLGLUCOSAMINE N-ACYLTRANSFERASE"/>
    <property type="match status" value="1"/>
</dbReference>
<dbReference type="InterPro" id="IPR020573">
    <property type="entry name" value="UDP_GlcNAc_AcTrfase_non-rep"/>
</dbReference>
<protein>
    <recommendedName>
        <fullName evidence="7">UDP-3-O-acylglucosamine N-acyltransferase</fullName>
        <ecNumber evidence="7">2.3.1.191</ecNumber>
    </recommendedName>
</protein>
<comment type="similarity">
    <text evidence="7">Belongs to the transferase hexapeptide repeat family. LpxD subfamily.</text>
</comment>
<dbReference type="Pfam" id="PF04613">
    <property type="entry name" value="LpxD"/>
    <property type="match status" value="1"/>
</dbReference>
<name>A0A6M4IK43_9BACT</name>
<dbReference type="SUPFAM" id="SSF51161">
    <property type="entry name" value="Trimeric LpxA-like enzymes"/>
    <property type="match status" value="1"/>
</dbReference>
<dbReference type="InterPro" id="IPR011004">
    <property type="entry name" value="Trimer_LpxA-like_sf"/>
</dbReference>
<organism evidence="10 11">
    <name type="scientific">Gemmatimonas groenlandica</name>
    <dbReference type="NCBI Taxonomy" id="2732249"/>
    <lineage>
        <taxon>Bacteria</taxon>
        <taxon>Pseudomonadati</taxon>
        <taxon>Gemmatimonadota</taxon>
        <taxon>Gemmatimonadia</taxon>
        <taxon>Gemmatimonadales</taxon>
        <taxon>Gemmatimonadaceae</taxon>
        <taxon>Gemmatimonas</taxon>
    </lineage>
</organism>
<evidence type="ECO:0000256" key="4">
    <source>
        <dbReference type="ARBA" id="ARBA00022737"/>
    </source>
</evidence>
<dbReference type="Gene3D" id="2.160.10.10">
    <property type="entry name" value="Hexapeptide repeat proteins"/>
    <property type="match status" value="1"/>
</dbReference>
<evidence type="ECO:0000256" key="5">
    <source>
        <dbReference type="ARBA" id="ARBA00023098"/>
    </source>
</evidence>
<dbReference type="InterPro" id="IPR001451">
    <property type="entry name" value="Hexapep"/>
</dbReference>
<evidence type="ECO:0000256" key="7">
    <source>
        <dbReference type="HAMAP-Rule" id="MF_00523"/>
    </source>
</evidence>
<keyword evidence="2 7" id="KW-0441">Lipid A biosynthesis</keyword>